<keyword evidence="1" id="KW-1015">Disulfide bond</keyword>
<feature type="compositionally biased region" description="Basic and acidic residues" evidence="2">
    <location>
        <begin position="724"/>
        <end position="738"/>
    </location>
</feature>
<feature type="region of interest" description="Disordered" evidence="2">
    <location>
        <begin position="679"/>
        <end position="738"/>
    </location>
</feature>
<dbReference type="OrthoDB" id="6437554at2759"/>
<feature type="compositionally biased region" description="Polar residues" evidence="2">
    <location>
        <begin position="549"/>
        <end position="565"/>
    </location>
</feature>
<keyword evidence="1" id="KW-0245">EGF-like domain</keyword>
<dbReference type="Proteomes" id="UP000887013">
    <property type="component" value="Unassembled WGS sequence"/>
</dbReference>
<proteinExistence type="predicted"/>
<dbReference type="AlphaFoldDB" id="A0A8X6N9W6"/>
<sequence length="818" mass="91948">MIILEVNGKPMRHKDFGAHRANRFLHRRFSPMKERAITVPHSPSTTPLPRNKTEWSSKDEMRRALQVDVKDTPESQELDDFEKELLNILKDSKSNNMDDLGQLNRSCLECIKQAEEHGFQSLHMLLKPAYPCDEWDLKLRTCFVNRNIGDTVTFVLTVGENRESAPHINWKQEFHIRGKNERKHFNLSAGVSGNPTWNINIGNRGQEMRLSPITEMDMDPNVFSATLINVEETIARSYYTKIYFRVRPIAIDMGFVYPGESLVLNIESYITLPHESLHYVWYMERDSEFGTMPSNMKTSLSGTTLQISELRKEQEGIMACSAYSNLDILVARKRFLIKEIIPNDLLMHSSIPDLGIYKRNIKTPRDSVIKRKSRKIKIEQQLEESLKRTEKDNSGIDSNEGFEMEPLGEIESVSVNAKPIFGDKMFGSPVKSNENSFPIDSTFQFPENSKHEPNIDIADLKESFGNKKFNAPEKIKENLPTFDSVFENKKKLKNDPNIKNTGDQKEPFGNHKFDPPVPNNVNPPVLKKEPIRPPTQLHPSNPLPKMDSIASQKNRGSNSGNNQPGNLKHFEENQQGNLLNHGNNQPRNFVNPGDSQPRNFMNPADNQPRNFMNSGNNQPPNFMSPGDNHLGNVVNPGNNQPGMVMSLAGNQPGIVMNPGGNQLVNVMNPGGNQLGNVMNAGSNQPGNVMNAGGNHGIYPTNKGKEASAQQKNHSAQTSGAFSQQDRDKENEESRPEDSVARIISVCQNDRQCSGHATCIKTPGRIYGFCRCLPGYHGNGLSCWEDILPGYSQVVPEERTACVNLLDEALNPESDILDE</sequence>
<dbReference type="PROSITE" id="PS01186">
    <property type="entry name" value="EGF_2"/>
    <property type="match status" value="1"/>
</dbReference>
<dbReference type="Gene3D" id="2.10.25.10">
    <property type="entry name" value="Laminin"/>
    <property type="match status" value="1"/>
</dbReference>
<feature type="region of interest" description="Disordered" evidence="2">
    <location>
        <begin position="487"/>
        <end position="638"/>
    </location>
</feature>
<comment type="caution">
    <text evidence="1">Lacks conserved residue(s) required for the propagation of feature annotation.</text>
</comment>
<feature type="region of interest" description="Disordered" evidence="2">
    <location>
        <begin position="38"/>
        <end position="59"/>
    </location>
</feature>
<evidence type="ECO:0000259" key="3">
    <source>
        <dbReference type="PROSITE" id="PS50026"/>
    </source>
</evidence>
<accession>A0A8X6N9W6</accession>
<dbReference type="InterPro" id="IPR000742">
    <property type="entry name" value="EGF"/>
</dbReference>
<feature type="domain" description="EGF-like" evidence="3">
    <location>
        <begin position="742"/>
        <end position="783"/>
    </location>
</feature>
<organism evidence="4 5">
    <name type="scientific">Nephila pilipes</name>
    <name type="common">Giant wood spider</name>
    <name type="synonym">Nephila maculata</name>
    <dbReference type="NCBI Taxonomy" id="299642"/>
    <lineage>
        <taxon>Eukaryota</taxon>
        <taxon>Metazoa</taxon>
        <taxon>Ecdysozoa</taxon>
        <taxon>Arthropoda</taxon>
        <taxon>Chelicerata</taxon>
        <taxon>Arachnida</taxon>
        <taxon>Araneae</taxon>
        <taxon>Araneomorphae</taxon>
        <taxon>Entelegynae</taxon>
        <taxon>Araneoidea</taxon>
        <taxon>Nephilidae</taxon>
        <taxon>Nephila</taxon>
    </lineage>
</organism>
<protein>
    <recommendedName>
        <fullName evidence="3">EGF-like domain-containing protein</fullName>
    </recommendedName>
</protein>
<name>A0A8X6N9W6_NEPPI</name>
<feature type="disulfide bond" evidence="1">
    <location>
        <begin position="752"/>
        <end position="769"/>
    </location>
</feature>
<dbReference type="PROSITE" id="PS50026">
    <property type="entry name" value="EGF_3"/>
    <property type="match status" value="1"/>
</dbReference>
<dbReference type="CDD" id="cd00053">
    <property type="entry name" value="EGF"/>
    <property type="match status" value="1"/>
</dbReference>
<evidence type="ECO:0000256" key="1">
    <source>
        <dbReference type="PROSITE-ProRule" id="PRU00076"/>
    </source>
</evidence>
<gene>
    <name evidence="4" type="primary">AVEN_168244_1</name>
    <name evidence="4" type="ORF">NPIL_321441</name>
</gene>
<feature type="compositionally biased region" description="Polar residues" evidence="2">
    <location>
        <begin position="593"/>
        <end position="621"/>
    </location>
</feature>
<evidence type="ECO:0000256" key="2">
    <source>
        <dbReference type="SAM" id="MobiDB-lite"/>
    </source>
</evidence>
<reference evidence="4" key="1">
    <citation type="submission" date="2020-08" db="EMBL/GenBank/DDBJ databases">
        <title>Multicomponent nature underlies the extraordinary mechanical properties of spider dragline silk.</title>
        <authorList>
            <person name="Kono N."/>
            <person name="Nakamura H."/>
            <person name="Mori M."/>
            <person name="Yoshida Y."/>
            <person name="Ohtoshi R."/>
            <person name="Malay A.D."/>
            <person name="Moran D.A.P."/>
            <person name="Tomita M."/>
            <person name="Numata K."/>
            <person name="Arakawa K."/>
        </authorList>
    </citation>
    <scope>NUCLEOTIDE SEQUENCE</scope>
</reference>
<comment type="caution">
    <text evidence="4">The sequence shown here is derived from an EMBL/GenBank/DDBJ whole genome shotgun (WGS) entry which is preliminary data.</text>
</comment>
<evidence type="ECO:0000313" key="4">
    <source>
        <dbReference type="EMBL" id="GFT01789.1"/>
    </source>
</evidence>
<feature type="compositionally biased region" description="Basic and acidic residues" evidence="2">
    <location>
        <begin position="487"/>
        <end position="514"/>
    </location>
</feature>
<dbReference type="EMBL" id="BMAW01007010">
    <property type="protein sequence ID" value="GFT01789.1"/>
    <property type="molecule type" value="Genomic_DNA"/>
</dbReference>
<feature type="compositionally biased region" description="Polar residues" evidence="2">
    <location>
        <begin position="707"/>
        <end position="723"/>
    </location>
</feature>
<feature type="compositionally biased region" description="Low complexity" evidence="2">
    <location>
        <begin position="573"/>
        <end position="585"/>
    </location>
</feature>
<keyword evidence="5" id="KW-1185">Reference proteome</keyword>
<evidence type="ECO:0000313" key="5">
    <source>
        <dbReference type="Proteomes" id="UP000887013"/>
    </source>
</evidence>